<name>A0A1E5NXT6_9ACTN</name>
<evidence type="ECO:0000256" key="1">
    <source>
        <dbReference type="SAM" id="MobiDB-lite"/>
    </source>
</evidence>
<dbReference type="AlphaFoldDB" id="A0A1E5NXT6"/>
<accession>A0A1E5NXT6</accession>
<evidence type="ECO:0000313" key="2">
    <source>
        <dbReference type="EMBL" id="OEJ21078.1"/>
    </source>
</evidence>
<protein>
    <submittedName>
        <fullName evidence="2">Uncharacterized protein</fullName>
    </submittedName>
</protein>
<sequence length="197" mass="21478">MSTTATSPSLAEQAIAAFARGGVHLDEPAVLDIHLAEIADKASCSLLRDQWKNDFPVAAYTELLSTVAALRDVLGFAPSQTAVEVFDWVRRQREESAKALTSPYQPYPVSFLDGPYRGVEMLLEGPSVGQHAGPPYFTPLPIVWGDTEQPGHTSVRYKRGDEPSPEGVWPYRMRTDEPGPPEGARPYLAGLAAGEER</sequence>
<organism evidence="2 3">
    <name type="scientific">Streptomyces subrutilus</name>
    <dbReference type="NCBI Taxonomy" id="36818"/>
    <lineage>
        <taxon>Bacteria</taxon>
        <taxon>Bacillati</taxon>
        <taxon>Actinomycetota</taxon>
        <taxon>Actinomycetes</taxon>
        <taxon>Kitasatosporales</taxon>
        <taxon>Streptomycetaceae</taxon>
        <taxon>Streptomyces</taxon>
    </lineage>
</organism>
<comment type="caution">
    <text evidence="2">The sequence shown here is derived from an EMBL/GenBank/DDBJ whole genome shotgun (WGS) entry which is preliminary data.</text>
</comment>
<dbReference type="OrthoDB" id="4242444at2"/>
<gene>
    <name evidence="2" type="ORF">BGK67_34865</name>
</gene>
<dbReference type="EMBL" id="MEHK01000005">
    <property type="protein sequence ID" value="OEJ21078.1"/>
    <property type="molecule type" value="Genomic_DNA"/>
</dbReference>
<feature type="region of interest" description="Disordered" evidence="1">
    <location>
        <begin position="149"/>
        <end position="197"/>
    </location>
</feature>
<proteinExistence type="predicted"/>
<keyword evidence="3" id="KW-1185">Reference proteome</keyword>
<dbReference type="Proteomes" id="UP000095705">
    <property type="component" value="Plasmid pACMP1"/>
</dbReference>
<keyword evidence="2" id="KW-0614">Plasmid</keyword>
<reference evidence="2 3" key="1">
    <citation type="submission" date="2016-08" db="EMBL/GenBank/DDBJ databases">
        <title>The complete genome of Streptomyces subrutilus 10-1-1.</title>
        <authorList>
            <person name="Chen X."/>
        </authorList>
    </citation>
    <scope>NUCLEOTIDE SEQUENCE [LARGE SCALE GENOMIC DNA]</scope>
    <source>
        <strain evidence="2 3">10-1-1</strain>
        <plasmid evidence="3">pacmp1</plasmid>
    </source>
</reference>
<evidence type="ECO:0000313" key="3">
    <source>
        <dbReference type="Proteomes" id="UP000095705"/>
    </source>
</evidence>
<geneLocation type="plasmid" evidence="3">
    <name>pacmp1</name>
</geneLocation>
<dbReference type="RefSeq" id="WP_069917966.1">
    <property type="nucleotide sequence ID" value="NZ_CM007203.1"/>
</dbReference>